<dbReference type="InterPro" id="IPR029057">
    <property type="entry name" value="PRTase-like"/>
</dbReference>
<dbReference type="Pfam" id="PF24390">
    <property type="entry name" value="PRTase-CE"/>
    <property type="match status" value="1"/>
</dbReference>
<evidence type="ECO:0000313" key="3">
    <source>
        <dbReference type="EMBL" id="EOQ17626.1"/>
    </source>
</evidence>
<protein>
    <recommendedName>
        <fullName evidence="2">PRTase-CE domain-containing protein</fullName>
    </recommendedName>
</protein>
<dbReference type="AlphaFoldDB" id="A0A9W5RA35"/>
<sequence>MGVKLDEKIDFEEIIKSFYENNQLEVGVEKYDRKLRDLDNKIEKWISQFSEEHRNIFLSLFTHLKYFDRENITEWYCRAYEEYKKIEPDYKDTVFIPVCSFGGVMNGAIHMLEAFDNADLDIPKKRSAPQPIEFYHAFDIKSVKNIVLLDDIVGSGDTIIDFILRYRKETPELFLNKNIYIFSVVSLERGKQRVETDLNYLGYKNSFITKYVIQKAFGSNTIFKNDKERSQVKKIVKSYEEKIAPKKHFIMGYKGGEALVAFYFNTPNNTLATFWESCENKPWFSIFPRKKDGDEFELRNISTLNEIREERKKTRELAKSIGVEVEKEKKLRRVKLNE</sequence>
<dbReference type="InterPro" id="IPR056920">
    <property type="entry name" value="PRTase-CE"/>
</dbReference>
<dbReference type="RefSeq" id="WP_016122011.1">
    <property type="nucleotide sequence ID" value="NZ_KB976825.1"/>
</dbReference>
<evidence type="ECO:0000259" key="2">
    <source>
        <dbReference type="Pfam" id="PF24390"/>
    </source>
</evidence>
<keyword evidence="1" id="KW-0175">Coiled coil</keyword>
<dbReference type="Gene3D" id="3.40.50.2020">
    <property type="match status" value="1"/>
</dbReference>
<dbReference type="CDD" id="cd06223">
    <property type="entry name" value="PRTases_typeI"/>
    <property type="match status" value="1"/>
</dbReference>
<dbReference type="Proteomes" id="UP000014028">
    <property type="component" value="Unassembled WGS sequence"/>
</dbReference>
<dbReference type="InterPro" id="IPR000836">
    <property type="entry name" value="PRTase_dom"/>
</dbReference>
<reference evidence="3 4" key="1">
    <citation type="submission" date="2012-12" db="EMBL/GenBank/DDBJ databases">
        <title>The Genome Sequence of Bacillus cereus VD184.</title>
        <authorList>
            <consortium name="The Broad Institute Genome Sequencing Platform"/>
            <consortium name="The Broad Institute Genome Sequencing Center for Infectious Disease"/>
            <person name="Feldgarden M."/>
            <person name="Van der Auwera G.A."/>
            <person name="Mahillon J."/>
            <person name="Duprez V."/>
            <person name="Timmery S."/>
            <person name="Mattelet C."/>
            <person name="Dierick K."/>
            <person name="Sun M."/>
            <person name="Yu Z."/>
            <person name="Zhu L."/>
            <person name="Hu X."/>
            <person name="Shank E.B."/>
            <person name="Swiecicka I."/>
            <person name="Hansen B.M."/>
            <person name="Andrup L."/>
            <person name="Walker B."/>
            <person name="Young S.K."/>
            <person name="Zeng Q."/>
            <person name="Gargeya S."/>
            <person name="Fitzgerald M."/>
            <person name="Haas B."/>
            <person name="Abouelleil A."/>
            <person name="Alvarado L."/>
            <person name="Arachchi H.M."/>
            <person name="Berlin A.M."/>
            <person name="Chapman S.B."/>
            <person name="Dewar J."/>
            <person name="Goldberg J."/>
            <person name="Griggs A."/>
            <person name="Gujja S."/>
            <person name="Hansen M."/>
            <person name="Howarth C."/>
            <person name="Imamovic A."/>
            <person name="Larimer J."/>
            <person name="McCowan C."/>
            <person name="Murphy C."/>
            <person name="Neiman D."/>
            <person name="Pearson M."/>
            <person name="Priest M."/>
            <person name="Roberts A."/>
            <person name="Saif S."/>
            <person name="Shea T."/>
            <person name="Sisk P."/>
            <person name="Sykes S."/>
            <person name="Wortman J."/>
            <person name="Nusbaum C."/>
            <person name="Birren B."/>
        </authorList>
    </citation>
    <scope>NUCLEOTIDE SEQUENCE [LARGE SCALE GENOMIC DNA]</scope>
    <source>
        <strain evidence="3 4">VD184</strain>
    </source>
</reference>
<evidence type="ECO:0000256" key="1">
    <source>
        <dbReference type="SAM" id="Coils"/>
    </source>
</evidence>
<dbReference type="SUPFAM" id="SSF53271">
    <property type="entry name" value="PRTase-like"/>
    <property type="match status" value="1"/>
</dbReference>
<evidence type="ECO:0000313" key="4">
    <source>
        <dbReference type="Proteomes" id="UP000014028"/>
    </source>
</evidence>
<comment type="caution">
    <text evidence="3">The sequence shown here is derived from an EMBL/GenBank/DDBJ whole genome shotgun (WGS) entry which is preliminary data.</text>
</comment>
<gene>
    <name evidence="3" type="ORF">IKC_01617</name>
</gene>
<feature type="domain" description="PRTase-CE" evidence="2">
    <location>
        <begin position="42"/>
        <end position="289"/>
    </location>
</feature>
<accession>A0A9W5RA35</accession>
<proteinExistence type="predicted"/>
<feature type="coiled-coil region" evidence="1">
    <location>
        <begin position="21"/>
        <end position="48"/>
    </location>
</feature>
<organism evidence="3 4">
    <name type="scientific">Bacillus cereus VD184</name>
    <dbReference type="NCBI Taxonomy" id="1053242"/>
    <lineage>
        <taxon>Bacteria</taxon>
        <taxon>Bacillati</taxon>
        <taxon>Bacillota</taxon>
        <taxon>Bacilli</taxon>
        <taxon>Bacillales</taxon>
        <taxon>Bacillaceae</taxon>
        <taxon>Bacillus</taxon>
        <taxon>Bacillus cereus group</taxon>
    </lineage>
</organism>
<name>A0A9W5RA35_BACCE</name>
<dbReference type="EMBL" id="AHFK01000028">
    <property type="protein sequence ID" value="EOQ17626.1"/>
    <property type="molecule type" value="Genomic_DNA"/>
</dbReference>